<dbReference type="AlphaFoldDB" id="A0A6A6TR78"/>
<protein>
    <recommendedName>
        <fullName evidence="5">CENP-V/GFA domain-containing protein</fullName>
    </recommendedName>
</protein>
<name>A0A6A6TR78_9PLEO</name>
<dbReference type="Proteomes" id="UP000799324">
    <property type="component" value="Unassembled WGS sequence"/>
</dbReference>
<proteinExistence type="inferred from homology"/>
<gene>
    <name evidence="6" type="ORF">K491DRAFT_182829</name>
</gene>
<feature type="domain" description="CENP-V/GFA" evidence="5">
    <location>
        <begin position="4"/>
        <end position="124"/>
    </location>
</feature>
<dbReference type="InterPro" id="IPR011057">
    <property type="entry name" value="Mss4-like_sf"/>
</dbReference>
<accession>A0A6A6TR78</accession>
<keyword evidence="4" id="KW-0456">Lyase</keyword>
<dbReference type="EMBL" id="MU004289">
    <property type="protein sequence ID" value="KAF2662569.1"/>
    <property type="molecule type" value="Genomic_DNA"/>
</dbReference>
<dbReference type="PANTHER" id="PTHR33337">
    <property type="entry name" value="GFA DOMAIN-CONTAINING PROTEIN"/>
    <property type="match status" value="1"/>
</dbReference>
<dbReference type="PROSITE" id="PS51891">
    <property type="entry name" value="CENP_V_GFA"/>
    <property type="match status" value="1"/>
</dbReference>
<keyword evidence="2" id="KW-0479">Metal-binding</keyword>
<keyword evidence="7" id="KW-1185">Reference proteome</keyword>
<comment type="similarity">
    <text evidence="1">Belongs to the Gfa family.</text>
</comment>
<evidence type="ECO:0000256" key="1">
    <source>
        <dbReference type="ARBA" id="ARBA00005495"/>
    </source>
</evidence>
<dbReference type="OrthoDB" id="5422068at2759"/>
<evidence type="ECO:0000256" key="2">
    <source>
        <dbReference type="ARBA" id="ARBA00022723"/>
    </source>
</evidence>
<dbReference type="Pfam" id="PF04828">
    <property type="entry name" value="GFA"/>
    <property type="match status" value="1"/>
</dbReference>
<organism evidence="6 7">
    <name type="scientific">Lophiostoma macrostomum CBS 122681</name>
    <dbReference type="NCBI Taxonomy" id="1314788"/>
    <lineage>
        <taxon>Eukaryota</taxon>
        <taxon>Fungi</taxon>
        <taxon>Dikarya</taxon>
        <taxon>Ascomycota</taxon>
        <taxon>Pezizomycotina</taxon>
        <taxon>Dothideomycetes</taxon>
        <taxon>Pleosporomycetidae</taxon>
        <taxon>Pleosporales</taxon>
        <taxon>Lophiostomataceae</taxon>
        <taxon>Lophiostoma</taxon>
    </lineage>
</organism>
<reference evidence="6" key="1">
    <citation type="journal article" date="2020" name="Stud. Mycol.">
        <title>101 Dothideomycetes genomes: a test case for predicting lifestyles and emergence of pathogens.</title>
        <authorList>
            <person name="Haridas S."/>
            <person name="Albert R."/>
            <person name="Binder M."/>
            <person name="Bloem J."/>
            <person name="Labutti K."/>
            <person name="Salamov A."/>
            <person name="Andreopoulos B."/>
            <person name="Baker S."/>
            <person name="Barry K."/>
            <person name="Bills G."/>
            <person name="Bluhm B."/>
            <person name="Cannon C."/>
            <person name="Castanera R."/>
            <person name="Culley D."/>
            <person name="Daum C."/>
            <person name="Ezra D."/>
            <person name="Gonzalez J."/>
            <person name="Henrissat B."/>
            <person name="Kuo A."/>
            <person name="Liang C."/>
            <person name="Lipzen A."/>
            <person name="Lutzoni F."/>
            <person name="Magnuson J."/>
            <person name="Mondo S."/>
            <person name="Nolan M."/>
            <person name="Ohm R."/>
            <person name="Pangilinan J."/>
            <person name="Park H.-J."/>
            <person name="Ramirez L."/>
            <person name="Alfaro M."/>
            <person name="Sun H."/>
            <person name="Tritt A."/>
            <person name="Yoshinaga Y."/>
            <person name="Zwiers L.-H."/>
            <person name="Turgeon B."/>
            <person name="Goodwin S."/>
            <person name="Spatafora J."/>
            <person name="Crous P."/>
            <person name="Grigoriev I."/>
        </authorList>
    </citation>
    <scope>NUCLEOTIDE SEQUENCE</scope>
    <source>
        <strain evidence="6">CBS 122681</strain>
    </source>
</reference>
<dbReference type="GO" id="GO:0046872">
    <property type="term" value="F:metal ion binding"/>
    <property type="evidence" value="ECO:0007669"/>
    <property type="project" value="UniProtKB-KW"/>
</dbReference>
<evidence type="ECO:0000313" key="7">
    <source>
        <dbReference type="Proteomes" id="UP000799324"/>
    </source>
</evidence>
<sequence>MASSEGITTLTVDCLCKGNTYPIDVPTSKLPLAGYMCHCNKCRHMTGGLYSPHIILPAPQSAVSFAGLSEYPFSDNANSYFCPTCSTPLFFNWQREQTKLWGIMVGALQNDPGDLVKFTTNAYVSDTIDGGASMWLRKPNTDDSEARRFEERSTGPEIPPDWPAVSSFTGYEKKLEDEVPVRCLCNGVRFVMKRGNYEGNTKDELPWFIDPKTHKQIANFCACDSCRLFSGVDIFNWTYAELNHITCSDGTPLPGHVKGLKELVDSKDPSIGTLKYYTSRSDVQRYFCEVCSGSIFYAVDSRPEHVDVAIGAIEASDGARAEGLLSWDFGNVMQSVDADGGWRENLMKRVKEESEWWRIERGYPKNWRRAQREEKEKAKEKYTDN</sequence>
<dbReference type="GO" id="GO:0016846">
    <property type="term" value="F:carbon-sulfur lyase activity"/>
    <property type="evidence" value="ECO:0007669"/>
    <property type="project" value="InterPro"/>
</dbReference>
<evidence type="ECO:0000256" key="4">
    <source>
        <dbReference type="ARBA" id="ARBA00023239"/>
    </source>
</evidence>
<dbReference type="SUPFAM" id="SSF51316">
    <property type="entry name" value="Mss4-like"/>
    <property type="match status" value="2"/>
</dbReference>
<evidence type="ECO:0000256" key="3">
    <source>
        <dbReference type="ARBA" id="ARBA00022833"/>
    </source>
</evidence>
<evidence type="ECO:0000259" key="5">
    <source>
        <dbReference type="PROSITE" id="PS51891"/>
    </source>
</evidence>
<dbReference type="Gene3D" id="3.90.1590.10">
    <property type="entry name" value="glutathione-dependent formaldehyde- activating enzyme (gfa)"/>
    <property type="match status" value="2"/>
</dbReference>
<dbReference type="PANTHER" id="PTHR33337:SF31">
    <property type="entry name" value="DUF636 DOMAIN PROTEIN (AFU_ORTHOLOGUE AFUA_2G12650)"/>
    <property type="match status" value="1"/>
</dbReference>
<dbReference type="InterPro" id="IPR006913">
    <property type="entry name" value="CENP-V/GFA"/>
</dbReference>
<keyword evidence="3" id="KW-0862">Zinc</keyword>
<evidence type="ECO:0000313" key="6">
    <source>
        <dbReference type="EMBL" id="KAF2662569.1"/>
    </source>
</evidence>